<accession>A0ABQ6ARL6</accession>
<reference evidence="2" key="1">
    <citation type="journal article" date="2019" name="Int. J. Syst. Evol. Microbiol.">
        <title>The Global Catalogue of Microorganisms (GCM) 10K type strain sequencing project: providing services to taxonomists for standard genome sequencing and annotation.</title>
        <authorList>
            <consortium name="The Broad Institute Genomics Platform"/>
            <consortium name="The Broad Institute Genome Sequencing Center for Infectious Disease"/>
            <person name="Wu L."/>
            <person name="Ma J."/>
        </authorList>
    </citation>
    <scope>NUCLEOTIDE SEQUENCE [LARGE SCALE GENOMIC DNA]</scope>
    <source>
        <strain evidence="2">NBRC 102520</strain>
    </source>
</reference>
<keyword evidence="2" id="KW-1185">Reference proteome</keyword>
<dbReference type="InterPro" id="IPR005493">
    <property type="entry name" value="RraA/RraA-like"/>
</dbReference>
<evidence type="ECO:0000313" key="2">
    <source>
        <dbReference type="Proteomes" id="UP001156905"/>
    </source>
</evidence>
<dbReference type="EMBL" id="BSOW01000004">
    <property type="protein sequence ID" value="GLR84620.1"/>
    <property type="molecule type" value="Genomic_DNA"/>
</dbReference>
<name>A0ABQ6ARL6_9BRAD</name>
<gene>
    <name evidence="1" type="ORF">GCM10007857_13300</name>
</gene>
<evidence type="ECO:0000313" key="1">
    <source>
        <dbReference type="EMBL" id="GLR84620.1"/>
    </source>
</evidence>
<dbReference type="SUPFAM" id="SSF89562">
    <property type="entry name" value="RraA-like"/>
    <property type="match status" value="1"/>
</dbReference>
<organism evidence="1 2">
    <name type="scientific">Bradyrhizobium iriomotense</name>
    <dbReference type="NCBI Taxonomy" id="441950"/>
    <lineage>
        <taxon>Bacteria</taxon>
        <taxon>Pseudomonadati</taxon>
        <taxon>Pseudomonadota</taxon>
        <taxon>Alphaproteobacteria</taxon>
        <taxon>Hyphomicrobiales</taxon>
        <taxon>Nitrobacteraceae</taxon>
        <taxon>Bradyrhizobium</taxon>
    </lineage>
</organism>
<sequence length="105" mass="11350">MKFPVWSKAVSAQGTVKETLANVQVPIVCAGARVSPGDVVLADDDGVCIVARLEAAGVLAKARAREEKEEALRRRYAAGELGLDINNMRARLKEKGLRYVDANEL</sequence>
<dbReference type="InterPro" id="IPR036704">
    <property type="entry name" value="RraA/RraA-like_sf"/>
</dbReference>
<protein>
    <recommendedName>
        <fullName evidence="3">4-carboxy-4-hydroxy-2-oxoadipate aldolase/oxaloacetate decarboxylase</fullName>
    </recommendedName>
</protein>
<dbReference type="Proteomes" id="UP001156905">
    <property type="component" value="Unassembled WGS sequence"/>
</dbReference>
<dbReference type="Gene3D" id="3.50.30.40">
    <property type="entry name" value="Ribonuclease E inhibitor RraA/RraA-like"/>
    <property type="match status" value="1"/>
</dbReference>
<dbReference type="Pfam" id="PF03737">
    <property type="entry name" value="RraA-like"/>
    <property type="match status" value="1"/>
</dbReference>
<proteinExistence type="predicted"/>
<comment type="caution">
    <text evidence="1">The sequence shown here is derived from an EMBL/GenBank/DDBJ whole genome shotgun (WGS) entry which is preliminary data.</text>
</comment>
<evidence type="ECO:0008006" key="3">
    <source>
        <dbReference type="Google" id="ProtNLM"/>
    </source>
</evidence>